<dbReference type="STRING" id="926550.CLDAP_33380"/>
<dbReference type="AlphaFoldDB" id="I0I7Z0"/>
<keyword evidence="2" id="KW-0723">Serine/threonine-protein kinase</keyword>
<accession>I0I7Z0</accession>
<keyword evidence="3" id="KW-1185">Reference proteome</keyword>
<dbReference type="InterPro" id="IPR058852">
    <property type="entry name" value="HTH_77"/>
</dbReference>
<dbReference type="InterPro" id="IPR001387">
    <property type="entry name" value="Cro/C1-type_HTH"/>
</dbReference>
<dbReference type="Proteomes" id="UP000007880">
    <property type="component" value="Chromosome"/>
</dbReference>
<dbReference type="SUPFAM" id="SSF52540">
    <property type="entry name" value="P-loop containing nucleoside triphosphate hydrolases"/>
    <property type="match status" value="1"/>
</dbReference>
<dbReference type="OrthoDB" id="33864at2"/>
<dbReference type="InterPro" id="IPR010982">
    <property type="entry name" value="Lambda_DNA-bd_dom_sf"/>
</dbReference>
<dbReference type="eggNOG" id="COG3903">
    <property type="taxonomic scope" value="Bacteria"/>
</dbReference>
<dbReference type="HOGENOM" id="CLU_004665_5_2_0"/>
<evidence type="ECO:0000313" key="3">
    <source>
        <dbReference type="Proteomes" id="UP000007880"/>
    </source>
</evidence>
<evidence type="ECO:0000313" key="2">
    <source>
        <dbReference type="EMBL" id="BAM01378.1"/>
    </source>
</evidence>
<dbReference type="KEGG" id="cap:CLDAP_33380"/>
<dbReference type="GO" id="GO:0003677">
    <property type="term" value="F:DNA binding"/>
    <property type="evidence" value="ECO:0007669"/>
    <property type="project" value="InterPro"/>
</dbReference>
<dbReference type="Pfam" id="PF00931">
    <property type="entry name" value="NB-ARC"/>
    <property type="match status" value="1"/>
</dbReference>
<dbReference type="Gene3D" id="1.10.260.40">
    <property type="entry name" value="lambda repressor-like DNA-binding domains"/>
    <property type="match status" value="1"/>
</dbReference>
<gene>
    <name evidence="2" type="ordered locus">CLDAP_33380</name>
</gene>
<feature type="domain" description="HTH cro/C1-type" evidence="1">
    <location>
        <begin position="11"/>
        <end position="54"/>
    </location>
</feature>
<dbReference type="Gene3D" id="3.40.50.300">
    <property type="entry name" value="P-loop containing nucleotide triphosphate hydrolases"/>
    <property type="match status" value="1"/>
</dbReference>
<dbReference type="PANTHER" id="PTHR47691">
    <property type="entry name" value="REGULATOR-RELATED"/>
    <property type="match status" value="1"/>
</dbReference>
<reference evidence="2 3" key="1">
    <citation type="submission" date="2012-02" db="EMBL/GenBank/DDBJ databases">
        <title>Complete genome sequence of Caldilinea aerophila DSM 14535 (= NBRC 102666).</title>
        <authorList>
            <person name="Oguchi A."/>
            <person name="Hosoyama A."/>
            <person name="Sekine M."/>
            <person name="Fukai R."/>
            <person name="Kato Y."/>
            <person name="Nakamura S."/>
            <person name="Hanada S."/>
            <person name="Yamazaki S."/>
            <person name="Fujita N."/>
        </authorList>
    </citation>
    <scope>NUCLEOTIDE SEQUENCE [LARGE SCALE GENOMIC DNA]</scope>
    <source>
        <strain evidence="3">DSM 14535 / JCM 11387 / NBRC 104270 / STL-6-O1</strain>
    </source>
</reference>
<dbReference type="SMART" id="SM00028">
    <property type="entry name" value="TPR"/>
    <property type="match status" value="4"/>
</dbReference>
<keyword evidence="2" id="KW-0808">Transferase</keyword>
<dbReference type="SUPFAM" id="SSF47413">
    <property type="entry name" value="lambda repressor-like DNA-binding domains"/>
    <property type="match status" value="1"/>
</dbReference>
<dbReference type="InterPro" id="IPR002182">
    <property type="entry name" value="NB-ARC"/>
</dbReference>
<evidence type="ECO:0000259" key="1">
    <source>
        <dbReference type="PROSITE" id="PS50943"/>
    </source>
</evidence>
<dbReference type="PANTHER" id="PTHR47691:SF3">
    <property type="entry name" value="HTH-TYPE TRANSCRIPTIONAL REGULATOR RV0890C-RELATED"/>
    <property type="match status" value="1"/>
</dbReference>
<dbReference type="GO" id="GO:0004674">
    <property type="term" value="F:protein serine/threonine kinase activity"/>
    <property type="evidence" value="ECO:0007669"/>
    <property type="project" value="UniProtKB-KW"/>
</dbReference>
<keyword evidence="2" id="KW-0418">Kinase</keyword>
<dbReference type="EMBL" id="AP012337">
    <property type="protein sequence ID" value="BAM01378.1"/>
    <property type="molecule type" value="Genomic_DNA"/>
</dbReference>
<proteinExistence type="predicted"/>
<dbReference type="PATRIC" id="fig|926550.5.peg.3605"/>
<dbReference type="InterPro" id="IPR027417">
    <property type="entry name" value="P-loop_NTPase"/>
</dbReference>
<dbReference type="Pfam" id="PF13560">
    <property type="entry name" value="HTH_31"/>
    <property type="match status" value="1"/>
</dbReference>
<dbReference type="Pfam" id="PF13424">
    <property type="entry name" value="TPR_12"/>
    <property type="match status" value="1"/>
</dbReference>
<dbReference type="SMART" id="SM00530">
    <property type="entry name" value="HTH_XRE"/>
    <property type="match status" value="1"/>
</dbReference>
<dbReference type="PROSITE" id="PS50943">
    <property type="entry name" value="HTH_CROC1"/>
    <property type="match status" value="1"/>
</dbReference>
<sequence>MDACTTCGEALKLLRRRARLSQRELSIATGYSESHISRIENNERSLDRHSLLALFVPALHLQDEPETVARWLALCTVSPLPQADASLATFAPSSTTPAAHQPASALPVQLTSFVGRVEEATKLCELLQRSEVRLLTLSGAGGCGKTRLALHVAEMVAHRYAHGVHWVELAALENPDLLPQMLLERWQLSRGAIDDPLVALSNFIGSRRMLLLLDNCEHLVEAVARLAMALLRTCPGLQIVATSREALAVPGEFNYPVQPMSLPPTLRGASPRAAEIMPYEAVQLFVTRSQAAFPDFVLTDQNAGAVAAICQRLDGIPLGIELAAAWMSTLAPQQLAEHLQADFTLLVDQRRGALPRHQTLRAAIEWSYRLLSEPERALLRRLAVFRGAWSLAIAEAIAGEAAIHSTHQLLHMLNRLIGKSLITVDHRGEGETWYRLLEPLREVLLTALSEEEETRMQECRLRYYAQIAEAAESGLSGDQQQHWLNRLEREHDNLRAALGWGCDHGGAAAQLAAQTAAHIWRFWLVRGHYAEGRRWLEQMLACAAPAEAVRIRLLYGAGVLARLQLDLDAAAQFAREQMQLATRLNDLRGLADGYGVLGWIEEFLGNLQQALTFFEQRLTLSRQLHYQRGIAYALRGLGEVATAQGRYVEANTWLQEARHIFAELGDRRYLAQIWQDLGRLAYHENHLERAEIAFQNSLAIYQEVDDRHNMADLWLDLSRLALARDDVAVAVEHQETADRLIQDQVDRLLQAASFMNRAWIALRQQHISAARRDLEQALYRFELLHHRAKLVEGIDLSAAVAMAEQQPVHALHLWSAAERFRRQMGLLSPVCEARQRQQQIDALNLQIPVDHFLSIWQAGQEWSLEQAMVEACRELG</sequence>
<organism evidence="2 3">
    <name type="scientific">Caldilinea aerophila (strain DSM 14535 / JCM 11387 / NBRC 104270 / STL-6-O1)</name>
    <dbReference type="NCBI Taxonomy" id="926550"/>
    <lineage>
        <taxon>Bacteria</taxon>
        <taxon>Bacillati</taxon>
        <taxon>Chloroflexota</taxon>
        <taxon>Caldilineae</taxon>
        <taxon>Caldilineales</taxon>
        <taxon>Caldilineaceae</taxon>
        <taxon>Caldilinea</taxon>
    </lineage>
</organism>
<dbReference type="SUPFAM" id="SSF48452">
    <property type="entry name" value="TPR-like"/>
    <property type="match status" value="1"/>
</dbReference>
<dbReference type="GO" id="GO:0043531">
    <property type="term" value="F:ADP binding"/>
    <property type="evidence" value="ECO:0007669"/>
    <property type="project" value="InterPro"/>
</dbReference>
<dbReference type="InterPro" id="IPR011990">
    <property type="entry name" value="TPR-like_helical_dom_sf"/>
</dbReference>
<protein>
    <submittedName>
        <fullName evidence="2">Putative serine/threonine protein kinase</fullName>
    </submittedName>
</protein>
<dbReference type="InterPro" id="IPR019734">
    <property type="entry name" value="TPR_rpt"/>
</dbReference>
<dbReference type="CDD" id="cd00093">
    <property type="entry name" value="HTH_XRE"/>
    <property type="match status" value="1"/>
</dbReference>
<dbReference type="Gene3D" id="1.25.40.10">
    <property type="entry name" value="Tetratricopeptide repeat domain"/>
    <property type="match status" value="1"/>
</dbReference>
<dbReference type="Pfam" id="PF25872">
    <property type="entry name" value="HTH_77"/>
    <property type="match status" value="1"/>
</dbReference>
<name>I0I7Z0_CALAS</name>